<dbReference type="Proteomes" id="UP001519311">
    <property type="component" value="Unassembled WGS sequence"/>
</dbReference>
<feature type="domain" description="Trypsin-co-occurring" evidence="2">
    <location>
        <begin position="8"/>
        <end position="126"/>
    </location>
</feature>
<dbReference type="GeneID" id="97340862"/>
<evidence type="ECO:0000259" key="2">
    <source>
        <dbReference type="Pfam" id="PF19493"/>
    </source>
</evidence>
<reference evidence="3 4" key="1">
    <citation type="submission" date="2021-03" db="EMBL/GenBank/DDBJ databases">
        <title>Sequencing the genomes of 1000 actinobacteria strains.</title>
        <authorList>
            <person name="Klenk H.-P."/>
        </authorList>
    </citation>
    <scope>NUCLEOTIDE SEQUENCE [LARGE SCALE GENOMIC DNA]</scope>
    <source>
        <strain evidence="3 4">DSM 40843</strain>
    </source>
</reference>
<dbReference type="InterPro" id="IPR045794">
    <property type="entry name" value="Trypco1"/>
</dbReference>
<evidence type="ECO:0000256" key="1">
    <source>
        <dbReference type="SAM" id="MobiDB-lite"/>
    </source>
</evidence>
<keyword evidence="4" id="KW-1185">Reference proteome</keyword>
<organism evidence="3 4">
    <name type="scientific">Streptomyces clavifer</name>
    <dbReference type="NCBI Taxonomy" id="68188"/>
    <lineage>
        <taxon>Bacteria</taxon>
        <taxon>Bacillati</taxon>
        <taxon>Actinomycetota</taxon>
        <taxon>Actinomycetes</taxon>
        <taxon>Kitasatosporales</taxon>
        <taxon>Streptomycetaceae</taxon>
        <taxon>Streptomyces</taxon>
    </lineage>
</organism>
<evidence type="ECO:0000313" key="3">
    <source>
        <dbReference type="EMBL" id="MBP2363042.1"/>
    </source>
</evidence>
<sequence length="132" mass="13812">MTTFTELHLGDGTPVRFEVMSAVEVETVEPIGPEADGESEELPEGMGHSVPVARGRRVGTSAVEALRTTLQPLGLLLQEVHDAVTTAPSPPQEVNVTFGLQIGQDLRLGVVGGSGQAHLTVSATWQPTPHAG</sequence>
<dbReference type="Pfam" id="PF19493">
    <property type="entry name" value="Trypco1"/>
    <property type="match status" value="1"/>
</dbReference>
<name>A0ABS4VGJ1_9ACTN</name>
<feature type="region of interest" description="Disordered" evidence="1">
    <location>
        <begin position="29"/>
        <end position="55"/>
    </location>
</feature>
<accession>A0ABS4VGJ1</accession>
<dbReference type="EMBL" id="JAGINS010000001">
    <property type="protein sequence ID" value="MBP2363042.1"/>
    <property type="molecule type" value="Genomic_DNA"/>
</dbReference>
<dbReference type="NCBIfam" id="NF041216">
    <property type="entry name" value="CU044_2847_fam"/>
    <property type="match status" value="1"/>
</dbReference>
<protein>
    <recommendedName>
        <fullName evidence="2">Trypsin-co-occurring domain-containing protein</fullName>
    </recommendedName>
</protein>
<proteinExistence type="predicted"/>
<evidence type="ECO:0000313" key="4">
    <source>
        <dbReference type="Proteomes" id="UP001519311"/>
    </source>
</evidence>
<dbReference type="RefSeq" id="WP_056794882.1">
    <property type="nucleotide sequence ID" value="NZ_BMWJ01000005.1"/>
</dbReference>
<comment type="caution">
    <text evidence="3">The sequence shown here is derived from an EMBL/GenBank/DDBJ whole genome shotgun (WGS) entry which is preliminary data.</text>
</comment>
<gene>
    <name evidence="3" type="ORF">JOF59_005442</name>
</gene>